<evidence type="ECO:0000256" key="4">
    <source>
        <dbReference type="ARBA" id="ARBA00011245"/>
    </source>
</evidence>
<keyword evidence="10 15" id="KW-0408">Iron</keyword>
<feature type="binding site" evidence="16">
    <location>
        <position position="330"/>
    </location>
    <ligand>
        <name>S-adenosyl-L-methionine</name>
        <dbReference type="ChEBI" id="CHEBI:59789"/>
        <label>1</label>
    </ligand>
</feature>
<reference evidence="19" key="1">
    <citation type="submission" date="2018-07" db="EMBL/GenBank/DDBJ databases">
        <authorList>
            <consortium name="Genoscope - CEA"/>
            <person name="William W."/>
        </authorList>
    </citation>
    <scope>NUCLEOTIDE SEQUENCE</scope>
    <source>
        <strain evidence="19">IK1</strain>
    </source>
</reference>
<dbReference type="InterPro" id="IPR058240">
    <property type="entry name" value="rSAM_sf"/>
</dbReference>
<sequence length="459" mass="53095">MEISDKLLEKYNVAVPRYTSYPPANYFKDNFSEKEYLTLLDKSNEDNPKNISIYIHIPFCNKICFYCGCNATPKGKGTLVEPYVKALKKEMEMVFEHLDKNRFVSQIHYGGGTPNVLPAETLKEINELIYSSFQLVNNPEIAIECNPAYLTYEYIDTFKAAGFNRFSIGIQDFDNEILKTVNREPSQLPVKDLINYLKKDRKDISVNLDFIYGLPGQTLQSFQKTIEKAVEIRPERLVTFSYAHVPWMMRHQQILEKKGLPTTTEKMDMFKAANRILTNAGYTRLGLDHFVLPDDELSIAYKNQQLHRNFQGYCTRRTTGQVYAFGVSGISQLEKGYIQNKKDVETYISDIEKDILPVQKGYILNDSEKITGKIIEELMCNEKINWKQLADELYLSVEKLKSEVNIDKKILDEFVSDELLIYNENKMEITQKGTFFIRNIVASLDKNLKIQTNTYSKSV</sequence>
<feature type="binding site" evidence="16">
    <location>
        <position position="243"/>
    </location>
    <ligand>
        <name>S-adenosyl-L-methionine</name>
        <dbReference type="ChEBI" id="CHEBI:59789"/>
        <label>2</label>
    </ligand>
</feature>
<proteinExistence type="inferred from homology"/>
<evidence type="ECO:0000256" key="2">
    <source>
        <dbReference type="ARBA" id="ARBA00004785"/>
    </source>
</evidence>
<evidence type="ECO:0000256" key="5">
    <source>
        <dbReference type="ARBA" id="ARBA00022485"/>
    </source>
</evidence>
<evidence type="ECO:0000256" key="9">
    <source>
        <dbReference type="ARBA" id="ARBA00023002"/>
    </source>
</evidence>
<dbReference type="PROSITE" id="PS51918">
    <property type="entry name" value="RADICAL_SAM"/>
    <property type="match status" value="1"/>
</dbReference>
<dbReference type="GO" id="GO:0005737">
    <property type="term" value="C:cytoplasm"/>
    <property type="evidence" value="ECO:0007669"/>
    <property type="project" value="UniProtKB-SubCell"/>
</dbReference>
<comment type="function">
    <text evidence="13">Involved in the heme biosynthesis. Catalyzes the anaerobic oxidative decarboxylation of propionate groups of rings A and B of coproporphyrinogen III to yield the vinyl groups in protoporphyrinogen IX.</text>
</comment>
<dbReference type="Gene3D" id="1.10.10.920">
    <property type="match status" value="1"/>
</dbReference>
<dbReference type="AlphaFoldDB" id="A0A653A8J4"/>
<comment type="catalytic activity">
    <reaction evidence="14 15">
        <text>coproporphyrinogen III + 2 S-adenosyl-L-methionine = protoporphyrinogen IX + 2 5'-deoxyadenosine + 2 L-methionine + 2 CO2</text>
        <dbReference type="Rhea" id="RHEA:15425"/>
        <dbReference type="ChEBI" id="CHEBI:16526"/>
        <dbReference type="ChEBI" id="CHEBI:17319"/>
        <dbReference type="ChEBI" id="CHEBI:57307"/>
        <dbReference type="ChEBI" id="CHEBI:57309"/>
        <dbReference type="ChEBI" id="CHEBI:57844"/>
        <dbReference type="ChEBI" id="CHEBI:59789"/>
        <dbReference type="EC" id="1.3.98.3"/>
    </reaction>
</comment>
<dbReference type="Gene3D" id="3.80.30.20">
    <property type="entry name" value="tm_1862 like domain"/>
    <property type="match status" value="1"/>
</dbReference>
<dbReference type="EC" id="1.3.98.3" evidence="15"/>
<feature type="binding site" evidence="17">
    <location>
        <position position="60"/>
    </location>
    <ligand>
        <name>[4Fe-4S] cluster</name>
        <dbReference type="ChEBI" id="CHEBI:49883"/>
        <note>4Fe-4S-S-AdoMet</note>
    </ligand>
</feature>
<evidence type="ECO:0000256" key="13">
    <source>
        <dbReference type="ARBA" id="ARBA00024295"/>
    </source>
</evidence>
<feature type="binding site" evidence="16">
    <location>
        <position position="183"/>
    </location>
    <ligand>
        <name>S-adenosyl-L-methionine</name>
        <dbReference type="ChEBI" id="CHEBI:59789"/>
        <label>2</label>
    </ligand>
</feature>
<organism evidence="19">
    <name type="scientific">uncultured Paludibacter sp</name>
    <dbReference type="NCBI Taxonomy" id="497635"/>
    <lineage>
        <taxon>Bacteria</taxon>
        <taxon>Pseudomonadati</taxon>
        <taxon>Bacteroidota</taxon>
        <taxon>Bacteroidia</taxon>
        <taxon>Bacteroidales</taxon>
        <taxon>Paludibacteraceae</taxon>
        <taxon>Paludibacter</taxon>
        <taxon>environmental samples</taxon>
    </lineage>
</organism>
<dbReference type="GO" id="GO:0051989">
    <property type="term" value="F:coproporphyrinogen dehydrogenase activity"/>
    <property type="evidence" value="ECO:0007669"/>
    <property type="project" value="UniProtKB-EC"/>
</dbReference>
<dbReference type="GO" id="GO:0046872">
    <property type="term" value="F:metal ion binding"/>
    <property type="evidence" value="ECO:0007669"/>
    <property type="project" value="UniProtKB-KW"/>
</dbReference>
<keyword evidence="5 15" id="KW-0004">4Fe-4S</keyword>
<dbReference type="SFLD" id="SFLDS00029">
    <property type="entry name" value="Radical_SAM"/>
    <property type="match status" value="1"/>
</dbReference>
<dbReference type="UniPathway" id="UPA00251">
    <property type="reaction ID" value="UER00323"/>
</dbReference>
<comment type="pathway">
    <text evidence="2 15">Porphyrin-containing compound metabolism; protoporphyrin-IX biosynthesis; protoporphyrinogen-IX from coproporphyrinogen-III (AdoMet route): step 1/1.</text>
</comment>
<dbReference type="PANTHER" id="PTHR13932:SF6">
    <property type="entry name" value="OXYGEN-INDEPENDENT COPROPORPHYRINOGEN III OXIDASE"/>
    <property type="match status" value="1"/>
</dbReference>
<dbReference type="CDD" id="cd01335">
    <property type="entry name" value="Radical_SAM"/>
    <property type="match status" value="1"/>
</dbReference>
<dbReference type="GO" id="GO:0006782">
    <property type="term" value="P:protoporphyrinogen IX biosynthetic process"/>
    <property type="evidence" value="ECO:0007669"/>
    <property type="project" value="UniProtKB-UniPathway"/>
</dbReference>
<feature type="binding site" evidence="17">
    <location>
        <position position="67"/>
    </location>
    <ligand>
        <name>[4Fe-4S] cluster</name>
        <dbReference type="ChEBI" id="CHEBI:49883"/>
        <note>4Fe-4S-S-AdoMet</note>
    </ligand>
</feature>
<dbReference type="PIRSF" id="PIRSF000167">
    <property type="entry name" value="HemN"/>
    <property type="match status" value="1"/>
</dbReference>
<dbReference type="InterPro" id="IPR004558">
    <property type="entry name" value="Coprogen_oxidase_HemN"/>
</dbReference>
<comment type="subcellular location">
    <subcellularLocation>
        <location evidence="1 15">Cytoplasm</location>
    </subcellularLocation>
</comment>
<evidence type="ECO:0000256" key="1">
    <source>
        <dbReference type="ARBA" id="ARBA00004496"/>
    </source>
</evidence>
<protein>
    <recommendedName>
        <fullName evidence="15">Coproporphyrinogen-III oxidase</fullName>
        <ecNumber evidence="15">1.3.98.3</ecNumber>
    </recommendedName>
</protein>
<dbReference type="NCBIfam" id="TIGR00538">
    <property type="entry name" value="hemN"/>
    <property type="match status" value="1"/>
</dbReference>
<comment type="subunit">
    <text evidence="4">Monomer.</text>
</comment>
<dbReference type="InterPro" id="IPR006638">
    <property type="entry name" value="Elp3/MiaA/NifB-like_rSAM"/>
</dbReference>
<evidence type="ECO:0000256" key="14">
    <source>
        <dbReference type="ARBA" id="ARBA00048321"/>
    </source>
</evidence>
<comment type="similarity">
    <text evidence="3 15">Belongs to the anaerobic coproporphyrinogen-III oxidase family.</text>
</comment>
<dbReference type="InterPro" id="IPR007197">
    <property type="entry name" value="rSAM"/>
</dbReference>
<dbReference type="Pfam" id="PF04055">
    <property type="entry name" value="Radical_SAM"/>
    <property type="match status" value="1"/>
</dbReference>
<feature type="binding site" evidence="16">
    <location>
        <position position="111"/>
    </location>
    <ligand>
        <name>S-adenosyl-L-methionine</name>
        <dbReference type="ChEBI" id="CHEBI:59789"/>
        <label>1</label>
    </ligand>
</feature>
<evidence type="ECO:0000256" key="3">
    <source>
        <dbReference type="ARBA" id="ARBA00005493"/>
    </source>
</evidence>
<feature type="binding site" evidence="16">
    <location>
        <position position="171"/>
    </location>
    <ligand>
        <name>S-adenosyl-L-methionine</name>
        <dbReference type="ChEBI" id="CHEBI:59789"/>
        <label>2</label>
    </ligand>
</feature>
<evidence type="ECO:0000256" key="12">
    <source>
        <dbReference type="ARBA" id="ARBA00023244"/>
    </source>
</evidence>
<evidence type="ECO:0000256" key="16">
    <source>
        <dbReference type="PIRSR" id="PIRSR000167-1"/>
    </source>
</evidence>
<accession>A0A653A8J4</accession>
<keyword evidence="6 15" id="KW-0963">Cytoplasm</keyword>
<gene>
    <name evidence="19" type="ORF">TRIP_D250036</name>
</gene>
<name>A0A653A8J4_9BACT</name>
<comment type="cofactor">
    <cofactor evidence="15 17">
        <name>[4Fe-4S] cluster</name>
        <dbReference type="ChEBI" id="CHEBI:49883"/>
    </cofactor>
    <text evidence="15 17">Binds 1 [4Fe-4S] cluster. The cluster is coordinated with 3 cysteines and an exchangeable S-adenosyl-L-methionine.</text>
</comment>
<evidence type="ECO:0000256" key="17">
    <source>
        <dbReference type="PIRSR" id="PIRSR000167-2"/>
    </source>
</evidence>
<feature type="binding site" evidence="16">
    <location>
        <position position="144"/>
    </location>
    <ligand>
        <name>S-adenosyl-L-methionine</name>
        <dbReference type="ChEBI" id="CHEBI:59789"/>
        <label>1</label>
    </ligand>
</feature>
<feature type="binding site" evidence="16">
    <location>
        <position position="209"/>
    </location>
    <ligand>
        <name>S-adenosyl-L-methionine</name>
        <dbReference type="ChEBI" id="CHEBI:59789"/>
        <label>2</label>
    </ligand>
</feature>
<feature type="binding site" evidence="16">
    <location>
        <position position="54"/>
    </location>
    <ligand>
        <name>S-adenosyl-L-methionine</name>
        <dbReference type="ChEBI" id="CHEBI:59789"/>
        <label>1</label>
    </ligand>
</feature>
<evidence type="ECO:0000313" key="19">
    <source>
        <dbReference type="EMBL" id="VBB44278.1"/>
    </source>
</evidence>
<keyword evidence="12 15" id="KW-0627">Porphyrin biosynthesis</keyword>
<keyword evidence="11 15" id="KW-0411">Iron-sulfur</keyword>
<dbReference type="GO" id="GO:0004109">
    <property type="term" value="F:coproporphyrinogen oxidase activity"/>
    <property type="evidence" value="ECO:0007669"/>
    <property type="project" value="InterPro"/>
</dbReference>
<feature type="binding site" evidence="17">
    <location>
        <position position="64"/>
    </location>
    <ligand>
        <name>[4Fe-4S] cluster</name>
        <dbReference type="ChEBI" id="CHEBI:49883"/>
        <note>4Fe-4S-S-AdoMet</note>
    </ligand>
</feature>
<dbReference type="InterPro" id="IPR023404">
    <property type="entry name" value="rSAM_horseshoe"/>
</dbReference>
<dbReference type="EMBL" id="UPXZ01000018">
    <property type="protein sequence ID" value="VBB44278.1"/>
    <property type="molecule type" value="Genomic_DNA"/>
</dbReference>
<keyword evidence="9 15" id="KW-0560">Oxidoreductase</keyword>
<feature type="binding site" evidence="16">
    <location>
        <begin position="66"/>
        <end position="68"/>
    </location>
    <ligand>
        <name>S-adenosyl-L-methionine</name>
        <dbReference type="ChEBI" id="CHEBI:59789"/>
        <label>2</label>
    </ligand>
</feature>
<evidence type="ECO:0000256" key="11">
    <source>
        <dbReference type="ARBA" id="ARBA00023014"/>
    </source>
</evidence>
<dbReference type="SUPFAM" id="SSF102114">
    <property type="entry name" value="Radical SAM enzymes"/>
    <property type="match status" value="1"/>
</dbReference>
<dbReference type="PANTHER" id="PTHR13932">
    <property type="entry name" value="COPROPORPHYRINIGEN III OXIDASE"/>
    <property type="match status" value="1"/>
</dbReference>
<dbReference type="SMART" id="SM00729">
    <property type="entry name" value="Elp3"/>
    <property type="match status" value="1"/>
</dbReference>
<evidence type="ECO:0000256" key="8">
    <source>
        <dbReference type="ARBA" id="ARBA00022723"/>
    </source>
</evidence>
<dbReference type="GO" id="GO:0051539">
    <property type="term" value="F:4 iron, 4 sulfur cluster binding"/>
    <property type="evidence" value="ECO:0007669"/>
    <property type="project" value="UniProtKB-KW"/>
</dbReference>
<feature type="binding site" evidence="16">
    <location>
        <begin position="112"/>
        <end position="113"/>
    </location>
    <ligand>
        <name>S-adenosyl-L-methionine</name>
        <dbReference type="ChEBI" id="CHEBI:59789"/>
        <label>2</label>
    </ligand>
</feature>
<evidence type="ECO:0000256" key="7">
    <source>
        <dbReference type="ARBA" id="ARBA00022691"/>
    </source>
</evidence>
<dbReference type="SFLD" id="SFLDG01065">
    <property type="entry name" value="anaerobic_coproporphyrinogen-I"/>
    <property type="match status" value="1"/>
</dbReference>
<evidence type="ECO:0000259" key="18">
    <source>
        <dbReference type="PROSITE" id="PS51918"/>
    </source>
</evidence>
<evidence type="ECO:0000256" key="6">
    <source>
        <dbReference type="ARBA" id="ARBA00022490"/>
    </source>
</evidence>
<evidence type="ECO:0000256" key="10">
    <source>
        <dbReference type="ARBA" id="ARBA00023004"/>
    </source>
</evidence>
<evidence type="ECO:0000256" key="15">
    <source>
        <dbReference type="PIRNR" id="PIRNR000167"/>
    </source>
</evidence>
<feature type="domain" description="Radical SAM core" evidence="18">
    <location>
        <begin position="45"/>
        <end position="277"/>
    </location>
</feature>
<keyword evidence="8 15" id="KW-0479">Metal-binding</keyword>
<keyword evidence="7 15" id="KW-0949">S-adenosyl-L-methionine</keyword>
<dbReference type="InterPro" id="IPR034505">
    <property type="entry name" value="Coproporphyrinogen-III_oxidase"/>
</dbReference>